<sequence>MKNINIEDSLNLFIGSYFKRNRKLKKISGKQLGTMLNLSQQQISRYENGNTPFTIELMIKLSEILNINTIELFRNIEKWLIKNKNKNNQ</sequence>
<dbReference type="Pfam" id="PF01381">
    <property type="entry name" value="HTH_3"/>
    <property type="match status" value="1"/>
</dbReference>
<organism evidence="2 3">
    <name type="scientific">Proteus myxofaciens ATCC 19692</name>
    <dbReference type="NCBI Taxonomy" id="1354337"/>
    <lineage>
        <taxon>Bacteria</taxon>
        <taxon>Pseudomonadati</taxon>
        <taxon>Pseudomonadota</taxon>
        <taxon>Gammaproteobacteria</taxon>
        <taxon>Enterobacterales</taxon>
        <taxon>Morganellaceae</taxon>
        <taxon>Proteus</taxon>
    </lineage>
</organism>
<gene>
    <name evidence="2" type="ORF">M983_2289</name>
</gene>
<protein>
    <recommendedName>
        <fullName evidence="1">HTH cro/C1-type domain-containing protein</fullName>
    </recommendedName>
</protein>
<dbReference type="PATRIC" id="fig|1354337.4.peg.2348"/>
<dbReference type="SUPFAM" id="SSF47413">
    <property type="entry name" value="lambda repressor-like DNA-binding domains"/>
    <property type="match status" value="1"/>
</dbReference>
<accession>A0A198FLG2</accession>
<name>A0A198FLG2_9GAMM</name>
<dbReference type="EMBL" id="LXEN01000109">
    <property type="protein sequence ID" value="OAT25703.1"/>
    <property type="molecule type" value="Genomic_DNA"/>
</dbReference>
<evidence type="ECO:0000313" key="2">
    <source>
        <dbReference type="EMBL" id="OAT25703.1"/>
    </source>
</evidence>
<dbReference type="SMART" id="SM00530">
    <property type="entry name" value="HTH_XRE"/>
    <property type="match status" value="1"/>
</dbReference>
<evidence type="ECO:0000259" key="1">
    <source>
        <dbReference type="PROSITE" id="PS50943"/>
    </source>
</evidence>
<dbReference type="GO" id="GO:0003677">
    <property type="term" value="F:DNA binding"/>
    <property type="evidence" value="ECO:0007669"/>
    <property type="project" value="InterPro"/>
</dbReference>
<dbReference type="OrthoDB" id="6466989at2"/>
<dbReference type="RefSeq" id="WP_083954592.1">
    <property type="nucleotide sequence ID" value="NZ_LXEN01000109.1"/>
</dbReference>
<evidence type="ECO:0000313" key="3">
    <source>
        <dbReference type="Proteomes" id="UP000094023"/>
    </source>
</evidence>
<dbReference type="Proteomes" id="UP000094023">
    <property type="component" value="Unassembled WGS sequence"/>
</dbReference>
<proteinExistence type="predicted"/>
<keyword evidence="3" id="KW-1185">Reference proteome</keyword>
<comment type="caution">
    <text evidence="2">The sequence shown here is derived from an EMBL/GenBank/DDBJ whole genome shotgun (WGS) entry which is preliminary data.</text>
</comment>
<feature type="domain" description="HTH cro/C1-type" evidence="1">
    <location>
        <begin position="22"/>
        <end position="72"/>
    </location>
</feature>
<dbReference type="InterPro" id="IPR010982">
    <property type="entry name" value="Lambda_DNA-bd_dom_sf"/>
</dbReference>
<dbReference type="Gene3D" id="1.10.260.40">
    <property type="entry name" value="lambda repressor-like DNA-binding domains"/>
    <property type="match status" value="1"/>
</dbReference>
<dbReference type="InterPro" id="IPR001387">
    <property type="entry name" value="Cro/C1-type_HTH"/>
</dbReference>
<dbReference type="CDD" id="cd00093">
    <property type="entry name" value="HTH_XRE"/>
    <property type="match status" value="1"/>
</dbReference>
<dbReference type="AlphaFoldDB" id="A0A198FLG2"/>
<reference evidence="2 3" key="1">
    <citation type="submission" date="2016-04" db="EMBL/GenBank/DDBJ databases">
        <title>ATOL: Assembling a taxonomically balanced genome-scale reconstruction of the evolutionary history of the Enterobacteriaceae.</title>
        <authorList>
            <person name="Plunkett G.III."/>
            <person name="Neeno-Eckwall E.C."/>
            <person name="Glasner J.D."/>
            <person name="Perna N.T."/>
        </authorList>
    </citation>
    <scope>NUCLEOTIDE SEQUENCE [LARGE SCALE GENOMIC DNA]</scope>
    <source>
        <strain evidence="2 3">ATCC 19692</strain>
    </source>
</reference>
<dbReference type="STRING" id="1354337.M983_2289"/>
<dbReference type="PROSITE" id="PS50943">
    <property type="entry name" value="HTH_CROC1"/>
    <property type="match status" value="1"/>
</dbReference>